<dbReference type="STRING" id="565045.NOR51B_2254"/>
<name>B8KX67_9GAMM</name>
<proteinExistence type="predicted"/>
<organism evidence="2 3">
    <name type="scientific">Luminiphilus syltensis NOR5-1B</name>
    <dbReference type="NCBI Taxonomy" id="565045"/>
    <lineage>
        <taxon>Bacteria</taxon>
        <taxon>Pseudomonadati</taxon>
        <taxon>Pseudomonadota</taxon>
        <taxon>Gammaproteobacteria</taxon>
        <taxon>Cellvibrionales</taxon>
        <taxon>Halieaceae</taxon>
        <taxon>Luminiphilus</taxon>
    </lineage>
</organism>
<keyword evidence="3" id="KW-1185">Reference proteome</keyword>
<evidence type="ECO:0000313" key="3">
    <source>
        <dbReference type="Proteomes" id="UP000004699"/>
    </source>
</evidence>
<protein>
    <submittedName>
        <fullName evidence="2">TldD/PmbA family protein</fullName>
    </submittedName>
</protein>
<dbReference type="eggNOG" id="COG0312">
    <property type="taxonomic scope" value="Bacteria"/>
</dbReference>
<dbReference type="GO" id="GO:0008237">
    <property type="term" value="F:metallopeptidase activity"/>
    <property type="evidence" value="ECO:0007669"/>
    <property type="project" value="InterPro"/>
</dbReference>
<dbReference type="InterPro" id="IPR036059">
    <property type="entry name" value="TldD/PmbA_sf"/>
</dbReference>
<dbReference type="EMBL" id="DS999411">
    <property type="protein sequence ID" value="EED36304.1"/>
    <property type="molecule type" value="Genomic_DNA"/>
</dbReference>
<dbReference type="OrthoDB" id="9803618at2"/>
<dbReference type="InterPro" id="IPR035068">
    <property type="entry name" value="TldD/PmbA_N"/>
</dbReference>
<dbReference type="SUPFAM" id="SSF111283">
    <property type="entry name" value="Putative modulator of DNA gyrase, PmbA/TldD"/>
    <property type="match status" value="1"/>
</dbReference>
<dbReference type="InterPro" id="IPR045569">
    <property type="entry name" value="Metalloprtase-TldD/E_C"/>
</dbReference>
<evidence type="ECO:0000259" key="1">
    <source>
        <dbReference type="Pfam" id="PF19289"/>
    </source>
</evidence>
<dbReference type="PANTHER" id="PTHR43421:SF1">
    <property type="entry name" value="METALLOPROTEASE PMBA"/>
    <property type="match status" value="1"/>
</dbReference>
<accession>B8KX67</accession>
<gene>
    <name evidence="2" type="ORF">NOR51B_2254</name>
</gene>
<dbReference type="Pfam" id="PF19289">
    <property type="entry name" value="PmbA_TldD_3rd"/>
    <property type="match status" value="1"/>
</dbReference>
<feature type="domain" description="Metalloprotease TldD/E C-terminal" evidence="1">
    <location>
        <begin position="229"/>
        <end position="425"/>
    </location>
</feature>
<dbReference type="PANTHER" id="PTHR43421">
    <property type="entry name" value="METALLOPROTEASE PMBA"/>
    <property type="match status" value="1"/>
</dbReference>
<dbReference type="Gene3D" id="3.30.2290.10">
    <property type="entry name" value="PmbA/TldD superfamily"/>
    <property type="match status" value="1"/>
</dbReference>
<dbReference type="GO" id="GO:0006508">
    <property type="term" value="P:proteolysis"/>
    <property type="evidence" value="ECO:0007669"/>
    <property type="project" value="InterPro"/>
</dbReference>
<reference evidence="3" key="1">
    <citation type="journal article" date="2013" name="BMC Microbiol.">
        <title>Taxonomy and evolution of bacteriochlorophyll a-containing members of the OM60/NOR5 clade of marine gammaproteobacteria: description of Luminiphilus syltensis gen. nov., sp. nov., reclassification of Haliea rubra as Pseudohaliea rubra gen. nov., comb. nov., and emendation of Chromatocurvus halotolerans.</title>
        <authorList>
            <person name="Spring S."/>
            <person name="Riedel T."/>
            <person name="Sproer C."/>
            <person name="Yan S."/>
            <person name="Harder J."/>
            <person name="Fuchs B.M."/>
        </authorList>
    </citation>
    <scope>NUCLEOTIDE SEQUENCE [LARGE SCALE GENOMIC DNA]</scope>
    <source>
        <strain evidence="3">NOR51-B</strain>
    </source>
</reference>
<dbReference type="GO" id="GO:0005829">
    <property type="term" value="C:cytosol"/>
    <property type="evidence" value="ECO:0007669"/>
    <property type="project" value="TreeGrafter"/>
</dbReference>
<evidence type="ECO:0000313" key="2">
    <source>
        <dbReference type="EMBL" id="EED36304.1"/>
    </source>
</evidence>
<dbReference type="HOGENOM" id="CLU_051502_0_0_6"/>
<dbReference type="InterPro" id="IPR047657">
    <property type="entry name" value="PmbA"/>
</dbReference>
<dbReference type="AlphaFoldDB" id="B8KX67"/>
<dbReference type="RefSeq" id="WP_009021048.1">
    <property type="nucleotide sequence ID" value="NZ_DS999411.1"/>
</dbReference>
<sequence>MEHEAHVVAQQILESMHHAGFEESRVSVTFTEQDELNIAHNEPALLRSTEDYNLAISGIVDGRKASTTLSDIDSAAIGAAISSIRDSVSSAPQDEANRFSADQHMTVEQGPLECDRDLLSKKALELLEFRAATTPKVMIEEFAASHRLRRSCELTSRDTTLSSVVGCYSLGGMCIASEGGKTSSLNFTGGNANDLSEKMGSEWFGLGEMLRDTERQIHTRALGPHFTGAVVLAPTAVTDLVSWFLQQLGSRALIAGSSVYRQSVGEAVAAPTLSLQSDFSAAGHTPFSTDGFIAPAITLIDNGILTSLLPDLYSSLKTGSPHTPSASSWRISPGAESRKALIEGVERGALVTRFSMGRPAANGDFSGVIKNSFIIEDGAVGEALSETMVAGNMKQMLRDINGISKEHINYGGEDFPWIRIPNMHFS</sequence>
<dbReference type="Proteomes" id="UP000004699">
    <property type="component" value="Unassembled WGS sequence"/>
</dbReference>